<dbReference type="InterPro" id="IPR007630">
    <property type="entry name" value="RNA_pol_sigma70_r4"/>
</dbReference>
<dbReference type="GO" id="GO:0006352">
    <property type="term" value="P:DNA-templated transcription initiation"/>
    <property type="evidence" value="ECO:0007669"/>
    <property type="project" value="InterPro"/>
</dbReference>
<evidence type="ECO:0000313" key="3">
    <source>
        <dbReference type="EMBL" id="CAB4191240.1"/>
    </source>
</evidence>
<dbReference type="Pfam" id="PF04545">
    <property type="entry name" value="Sigma70_r4"/>
    <property type="match status" value="1"/>
</dbReference>
<protein>
    <submittedName>
        <fullName evidence="4">RNA polymerase sigma-70 region 4</fullName>
    </submittedName>
</protein>
<evidence type="ECO:0000313" key="2">
    <source>
        <dbReference type="EMBL" id="CAB4173529.1"/>
    </source>
</evidence>
<dbReference type="Gene3D" id="1.20.140.160">
    <property type="match status" value="1"/>
</dbReference>
<reference evidence="4" key="1">
    <citation type="submission" date="2020-05" db="EMBL/GenBank/DDBJ databases">
        <authorList>
            <person name="Chiriac C."/>
            <person name="Salcher M."/>
            <person name="Ghai R."/>
            <person name="Kavagutti S V."/>
        </authorList>
    </citation>
    <scope>NUCLEOTIDE SEQUENCE</scope>
</reference>
<dbReference type="GO" id="GO:0003700">
    <property type="term" value="F:DNA-binding transcription factor activity"/>
    <property type="evidence" value="ECO:0007669"/>
    <property type="project" value="InterPro"/>
</dbReference>
<name>A0A6J5SLI7_9CAUD</name>
<feature type="domain" description="RNA polymerase sigma-70 region 4" evidence="1">
    <location>
        <begin position="46"/>
        <end position="94"/>
    </location>
</feature>
<proteinExistence type="predicted"/>
<accession>A0A6J5SLI7</accession>
<organism evidence="4">
    <name type="scientific">uncultured Caudovirales phage</name>
    <dbReference type="NCBI Taxonomy" id="2100421"/>
    <lineage>
        <taxon>Viruses</taxon>
        <taxon>Duplodnaviria</taxon>
        <taxon>Heunggongvirae</taxon>
        <taxon>Uroviricota</taxon>
        <taxon>Caudoviricetes</taxon>
        <taxon>Peduoviridae</taxon>
        <taxon>Maltschvirus</taxon>
        <taxon>Maltschvirus maltsch</taxon>
    </lineage>
</organism>
<evidence type="ECO:0000313" key="4">
    <source>
        <dbReference type="EMBL" id="CAB4215410.1"/>
    </source>
</evidence>
<dbReference type="InterPro" id="IPR013324">
    <property type="entry name" value="RNA_pol_sigma_r3/r4-like"/>
</dbReference>
<dbReference type="SUPFAM" id="SSF88659">
    <property type="entry name" value="Sigma3 and sigma4 domains of RNA polymerase sigma factors"/>
    <property type="match status" value="1"/>
</dbReference>
<gene>
    <name evidence="3" type="ORF">UFOVP1228_16</name>
    <name evidence="4" type="ORF">UFOVP1481_22</name>
    <name evidence="2" type="ORF">UFOVP956_16</name>
</gene>
<evidence type="ECO:0000259" key="1">
    <source>
        <dbReference type="Pfam" id="PF04545"/>
    </source>
</evidence>
<dbReference type="EMBL" id="LR797176">
    <property type="protein sequence ID" value="CAB4191240.1"/>
    <property type="molecule type" value="Genomic_DNA"/>
</dbReference>
<dbReference type="EMBL" id="LR797429">
    <property type="protein sequence ID" value="CAB4215410.1"/>
    <property type="molecule type" value="Genomic_DNA"/>
</dbReference>
<dbReference type="EMBL" id="LR796902">
    <property type="protein sequence ID" value="CAB4173529.1"/>
    <property type="molecule type" value="Genomic_DNA"/>
</dbReference>
<sequence length="101" mass="11968">MSGNWRYKSTSEWQFDKMQDHETEDYLIDDIEGTECPEDRFDAYEVLKTLSDVEASIVEAHLFNGITFREIGENMNYSRQNIFRIYKIALQKLKMVVPYDG</sequence>